<dbReference type="AlphaFoldDB" id="A0A975NZA1"/>
<gene>
    <name evidence="1" type="ORF">KMZ93_04305</name>
</gene>
<accession>A0A975NZA1</accession>
<name>A0A975NZA1_9BRAD</name>
<dbReference type="RefSeq" id="WP_215604905.1">
    <property type="nucleotide sequence ID" value="NZ_CP076136.1"/>
</dbReference>
<dbReference type="Proteomes" id="UP000676951">
    <property type="component" value="Chromosome"/>
</dbReference>
<sequence>MAILDVLQRYDVLPSSYVKAQPFSTPDYIEKCITELGKAKLIKLADGYEHFMALYRVRPIQITELGERYLGGRFLGRTKANDHFKHRYLRSVLEYHRDRLPAEIEALETPTIDLRAKTLNPDGHWRITYRDVETATMYFHQEDDTGSERLTGHGGFESSKKTIRTMLKAYDEYYTDGHYKDQYPTISVLIHTTKEYRAANILDLIEQEASEQWKPRFAVKAVPDFLEEPLLLPGANDNILATDYIRIGKSGARETFNIMDTLKATEQRKRGGK</sequence>
<keyword evidence="2" id="KW-1185">Reference proteome</keyword>
<dbReference type="EMBL" id="CP076136">
    <property type="protein sequence ID" value="QWG24158.1"/>
    <property type="molecule type" value="Genomic_DNA"/>
</dbReference>
<proteinExistence type="predicted"/>
<evidence type="ECO:0000313" key="2">
    <source>
        <dbReference type="Proteomes" id="UP000676951"/>
    </source>
</evidence>
<organism evidence="1 2">
    <name type="scientific">Bradyrhizobium sediminis</name>
    <dbReference type="NCBI Taxonomy" id="2840469"/>
    <lineage>
        <taxon>Bacteria</taxon>
        <taxon>Pseudomonadati</taxon>
        <taxon>Pseudomonadota</taxon>
        <taxon>Alphaproteobacteria</taxon>
        <taxon>Hyphomicrobiales</taxon>
        <taxon>Nitrobacteraceae</taxon>
        <taxon>Bradyrhizobium</taxon>
    </lineage>
</organism>
<reference evidence="1 2" key="1">
    <citation type="submission" date="2021-06" db="EMBL/GenBank/DDBJ databases">
        <title>Bradyrhizobium sp. S2-11-4 Genome sequencing.</title>
        <authorList>
            <person name="Jin L."/>
        </authorList>
    </citation>
    <scope>NUCLEOTIDE SEQUENCE [LARGE SCALE GENOMIC DNA]</scope>
    <source>
        <strain evidence="1 2">S2-11-4</strain>
    </source>
</reference>
<evidence type="ECO:0000313" key="1">
    <source>
        <dbReference type="EMBL" id="QWG24158.1"/>
    </source>
</evidence>
<protein>
    <submittedName>
        <fullName evidence="1">Uncharacterized protein</fullName>
    </submittedName>
</protein>